<accession>A0A183E7B0</accession>
<evidence type="ECO:0000313" key="4">
    <source>
        <dbReference type="WBParaSite" id="GPUH_0001687301-mRNA-1"/>
    </source>
</evidence>
<dbReference type="OrthoDB" id="204058at2759"/>
<keyword evidence="3" id="KW-1185">Reference proteome</keyword>
<name>A0A183E7B0_9BILA</name>
<dbReference type="InterPro" id="IPR000845">
    <property type="entry name" value="Nucleoside_phosphorylase_d"/>
</dbReference>
<dbReference type="AlphaFoldDB" id="A0A183E7B0"/>
<dbReference type="GO" id="GO:0004850">
    <property type="term" value="F:uridine phosphorylase activity"/>
    <property type="evidence" value="ECO:0007669"/>
    <property type="project" value="TreeGrafter"/>
</dbReference>
<dbReference type="EMBL" id="UYRT01084313">
    <property type="protein sequence ID" value="VDN28674.1"/>
    <property type="molecule type" value="Genomic_DNA"/>
</dbReference>
<proteinExistence type="predicted"/>
<gene>
    <name evidence="2" type="ORF">GPUH_LOCUS16850</name>
</gene>
<feature type="domain" description="Nucleoside phosphorylase" evidence="1">
    <location>
        <begin position="2"/>
        <end position="198"/>
    </location>
</feature>
<reference evidence="2 3" key="2">
    <citation type="submission" date="2018-11" db="EMBL/GenBank/DDBJ databases">
        <authorList>
            <consortium name="Pathogen Informatics"/>
        </authorList>
    </citation>
    <scope>NUCLEOTIDE SEQUENCE [LARGE SCALE GENOMIC DNA]</scope>
</reference>
<dbReference type="InterPro" id="IPR035994">
    <property type="entry name" value="Nucleoside_phosphorylase_sf"/>
</dbReference>
<dbReference type="GO" id="GO:0005829">
    <property type="term" value="C:cytosol"/>
    <property type="evidence" value="ECO:0007669"/>
    <property type="project" value="TreeGrafter"/>
</dbReference>
<evidence type="ECO:0000313" key="3">
    <source>
        <dbReference type="Proteomes" id="UP000271098"/>
    </source>
</evidence>
<dbReference type="GO" id="GO:0006218">
    <property type="term" value="P:uridine catabolic process"/>
    <property type="evidence" value="ECO:0007669"/>
    <property type="project" value="TreeGrafter"/>
</dbReference>
<evidence type="ECO:0000259" key="1">
    <source>
        <dbReference type="Pfam" id="PF01048"/>
    </source>
</evidence>
<dbReference type="Proteomes" id="UP000271098">
    <property type="component" value="Unassembled WGS sequence"/>
</dbReference>
<dbReference type="PANTHER" id="PTHR43691">
    <property type="entry name" value="URIDINE PHOSPHORYLASE"/>
    <property type="match status" value="1"/>
</dbReference>
<dbReference type="Gene3D" id="3.40.50.1580">
    <property type="entry name" value="Nucleoside phosphorylase domain"/>
    <property type="match status" value="1"/>
</dbReference>
<dbReference type="Pfam" id="PF01048">
    <property type="entry name" value="PNP_UDP_1"/>
    <property type="match status" value="1"/>
</dbReference>
<sequence length="198" mass="21746">MGGSGKRMRMYAELFAKDTGLQLSGNLSKSDRYVMYKTGQVLWVNHGIGVPSLSIVLVELIKLLHYAKARDVVAIRMGTSGGLGVQPGTLLISSGCLNGELLEGYTQWIMGKKASVLDAAVRKQLHRVAEELKLAAEVGKTFCADDFYEGQARMDGAFCEYTAEQKTAFLSKLYDMGVRNLEMESTCFVAMSNRANIR</sequence>
<reference evidence="4" key="1">
    <citation type="submission" date="2016-06" db="UniProtKB">
        <authorList>
            <consortium name="WormBaseParasite"/>
        </authorList>
    </citation>
    <scope>IDENTIFICATION</scope>
</reference>
<dbReference type="PANTHER" id="PTHR43691:SF11">
    <property type="entry name" value="FI09636P-RELATED"/>
    <property type="match status" value="1"/>
</dbReference>
<dbReference type="WBParaSite" id="GPUH_0001687301-mRNA-1">
    <property type="protein sequence ID" value="GPUH_0001687301-mRNA-1"/>
    <property type="gene ID" value="GPUH_0001687301"/>
</dbReference>
<evidence type="ECO:0000313" key="2">
    <source>
        <dbReference type="EMBL" id="VDN28674.1"/>
    </source>
</evidence>
<protein>
    <submittedName>
        <fullName evidence="4">PNP_UDP_1 domain-containing protein</fullName>
    </submittedName>
</protein>
<organism evidence="4">
    <name type="scientific">Gongylonema pulchrum</name>
    <dbReference type="NCBI Taxonomy" id="637853"/>
    <lineage>
        <taxon>Eukaryota</taxon>
        <taxon>Metazoa</taxon>
        <taxon>Ecdysozoa</taxon>
        <taxon>Nematoda</taxon>
        <taxon>Chromadorea</taxon>
        <taxon>Rhabditida</taxon>
        <taxon>Spirurina</taxon>
        <taxon>Spiruromorpha</taxon>
        <taxon>Spiruroidea</taxon>
        <taxon>Gongylonematidae</taxon>
        <taxon>Gongylonema</taxon>
    </lineage>
</organism>
<dbReference type="SUPFAM" id="SSF53167">
    <property type="entry name" value="Purine and uridine phosphorylases"/>
    <property type="match status" value="1"/>
</dbReference>